<evidence type="ECO:0000256" key="1">
    <source>
        <dbReference type="SAM" id="Phobius"/>
    </source>
</evidence>
<dbReference type="Proteomes" id="UP000297814">
    <property type="component" value="Unassembled WGS sequence"/>
</dbReference>
<feature type="transmembrane region" description="Helical" evidence="1">
    <location>
        <begin position="176"/>
        <end position="200"/>
    </location>
</feature>
<name>A0A4Z1G989_9HELO</name>
<evidence type="ECO:0000313" key="3">
    <source>
        <dbReference type="Proteomes" id="UP000297814"/>
    </source>
</evidence>
<reference evidence="2 3" key="1">
    <citation type="submission" date="2017-12" db="EMBL/GenBank/DDBJ databases">
        <title>Comparative genomics of Botrytis spp.</title>
        <authorList>
            <person name="Valero-Jimenez C.A."/>
            <person name="Tapia P."/>
            <person name="Veloso J."/>
            <person name="Silva-Moreno E."/>
            <person name="Staats M."/>
            <person name="Valdes J.H."/>
            <person name="Van Kan J.A.L."/>
        </authorList>
    </citation>
    <scope>NUCLEOTIDE SEQUENCE [LARGE SCALE GENOMIC DNA]</scope>
    <source>
        <strain evidence="2 3">Bh0001</strain>
    </source>
</reference>
<feature type="transmembrane region" description="Helical" evidence="1">
    <location>
        <begin position="51"/>
        <end position="76"/>
    </location>
</feature>
<feature type="transmembrane region" description="Helical" evidence="1">
    <location>
        <begin position="88"/>
        <end position="105"/>
    </location>
</feature>
<keyword evidence="1" id="KW-1133">Transmembrane helix</keyword>
<dbReference type="AlphaFoldDB" id="A0A4Z1G989"/>
<organism evidence="2 3">
    <name type="scientific">Botrytis hyacinthi</name>
    <dbReference type="NCBI Taxonomy" id="278943"/>
    <lineage>
        <taxon>Eukaryota</taxon>
        <taxon>Fungi</taxon>
        <taxon>Dikarya</taxon>
        <taxon>Ascomycota</taxon>
        <taxon>Pezizomycotina</taxon>
        <taxon>Leotiomycetes</taxon>
        <taxon>Helotiales</taxon>
        <taxon>Sclerotiniaceae</taxon>
        <taxon>Botrytis</taxon>
    </lineage>
</organism>
<keyword evidence="1" id="KW-0472">Membrane</keyword>
<evidence type="ECO:0000313" key="2">
    <source>
        <dbReference type="EMBL" id="TGO33536.1"/>
    </source>
</evidence>
<protein>
    <submittedName>
        <fullName evidence="2">Uncharacterized protein</fullName>
    </submittedName>
</protein>
<sequence>MPTNYKGAQDFETYIVQSNPDTLLQSIRSSFISKSPHQVAMEFTAYQSVTILLLVSTIMPNSIVLLLGTIMVSNFLFKFGTKTTIERFWNIITFTRLLFIILLVLESIMDIPDNLKAIVTVSAAIIDIYSQTIKMHTMNTKLLAAIDEDGSPLIRYGPERQELQSLQKYSFVVAKIAMVVGAILLVAVGVVFIAVGIQFVSTIRQVIDFHHIKINSTGALE</sequence>
<accession>A0A4Z1G989</accession>
<gene>
    <name evidence="2" type="ORF">BHYA_0241g00090</name>
</gene>
<dbReference type="EMBL" id="PQXK01000241">
    <property type="protein sequence ID" value="TGO33536.1"/>
    <property type="molecule type" value="Genomic_DNA"/>
</dbReference>
<keyword evidence="3" id="KW-1185">Reference proteome</keyword>
<proteinExistence type="predicted"/>
<comment type="caution">
    <text evidence="2">The sequence shown here is derived from an EMBL/GenBank/DDBJ whole genome shotgun (WGS) entry which is preliminary data.</text>
</comment>
<keyword evidence="1" id="KW-0812">Transmembrane</keyword>